<gene>
    <name evidence="9" type="ORF">H9800_00600</name>
</gene>
<keyword evidence="3" id="KW-0813">Transport</keyword>
<evidence type="ECO:0000256" key="7">
    <source>
        <dbReference type="ARBA" id="ARBA00023136"/>
    </source>
</evidence>
<dbReference type="PANTHER" id="PTHR30269">
    <property type="entry name" value="TRANSMEMBRANE PROTEIN YFCA"/>
    <property type="match status" value="1"/>
</dbReference>
<feature type="transmembrane region" description="Helical" evidence="8">
    <location>
        <begin position="219"/>
        <end position="238"/>
    </location>
</feature>
<feature type="transmembrane region" description="Helical" evidence="8">
    <location>
        <begin position="162"/>
        <end position="183"/>
    </location>
</feature>
<sequence length="243" mass="24684">MEPTVVVLLALPIFVAATLQGSIGFGMGMASAPFIAIADPGLLPSTVIMLAIVVSGTVLILDRGGLDFRGASWALVGRVPGNIIGAGLVVIMSPAVLSWLVAVTVLGGILVSMRGWEPKVTRTTQAIAGGVSGIMGTTTSVGGAAMSIIWQSSEGPKLRGTMAAFFLAGSVLSLGTLLAFGAIPERALGFAAWMLIPALAGIVFSRSINRYLNRARTRVVALTASALGAGALIVTQVVELVAS</sequence>
<name>A0A9D2KHK2_9MICO</name>
<evidence type="ECO:0000256" key="3">
    <source>
        <dbReference type="ARBA" id="ARBA00022448"/>
    </source>
</evidence>
<evidence type="ECO:0000256" key="4">
    <source>
        <dbReference type="ARBA" id="ARBA00022475"/>
    </source>
</evidence>
<dbReference type="AlphaFoldDB" id="A0A9D2KHK2"/>
<dbReference type="EMBL" id="DXAM01000010">
    <property type="protein sequence ID" value="HJA03348.1"/>
    <property type="molecule type" value="Genomic_DNA"/>
</dbReference>
<evidence type="ECO:0000313" key="10">
    <source>
        <dbReference type="Proteomes" id="UP000824220"/>
    </source>
</evidence>
<dbReference type="InterPro" id="IPR052017">
    <property type="entry name" value="TSUP"/>
</dbReference>
<comment type="caution">
    <text evidence="9">The sequence shown here is derived from an EMBL/GenBank/DDBJ whole genome shotgun (WGS) entry which is preliminary data.</text>
</comment>
<keyword evidence="5 8" id="KW-0812">Transmembrane</keyword>
<keyword evidence="7 8" id="KW-0472">Membrane</keyword>
<feature type="transmembrane region" description="Helical" evidence="8">
    <location>
        <begin position="126"/>
        <end position="150"/>
    </location>
</feature>
<evidence type="ECO:0000313" key="9">
    <source>
        <dbReference type="EMBL" id="HJA03348.1"/>
    </source>
</evidence>
<feature type="transmembrane region" description="Helical" evidence="8">
    <location>
        <begin position="41"/>
        <end position="61"/>
    </location>
</feature>
<keyword evidence="4 8" id="KW-1003">Cell membrane</keyword>
<comment type="subcellular location">
    <subcellularLocation>
        <location evidence="1 8">Cell membrane</location>
        <topology evidence="1 8">Multi-pass membrane protein</topology>
    </subcellularLocation>
</comment>
<feature type="transmembrane region" description="Helical" evidence="8">
    <location>
        <begin position="189"/>
        <end position="207"/>
    </location>
</feature>
<proteinExistence type="inferred from homology"/>
<evidence type="ECO:0000256" key="8">
    <source>
        <dbReference type="RuleBase" id="RU363041"/>
    </source>
</evidence>
<protein>
    <recommendedName>
        <fullName evidence="8">Probable membrane transporter protein</fullName>
    </recommendedName>
</protein>
<dbReference type="Pfam" id="PF01925">
    <property type="entry name" value="TauE"/>
    <property type="match status" value="1"/>
</dbReference>
<reference evidence="9" key="1">
    <citation type="journal article" date="2021" name="PeerJ">
        <title>Extensive microbial diversity within the chicken gut microbiome revealed by metagenomics and culture.</title>
        <authorList>
            <person name="Gilroy R."/>
            <person name="Ravi A."/>
            <person name="Getino M."/>
            <person name="Pursley I."/>
            <person name="Horton D.L."/>
            <person name="Alikhan N.F."/>
            <person name="Baker D."/>
            <person name="Gharbi K."/>
            <person name="Hall N."/>
            <person name="Watson M."/>
            <person name="Adriaenssens E.M."/>
            <person name="Foster-Nyarko E."/>
            <person name="Jarju S."/>
            <person name="Secka A."/>
            <person name="Antonio M."/>
            <person name="Oren A."/>
            <person name="Chaudhuri R.R."/>
            <person name="La Ragione R."/>
            <person name="Hildebrand F."/>
            <person name="Pallen M.J."/>
        </authorList>
    </citation>
    <scope>NUCLEOTIDE SEQUENCE</scope>
    <source>
        <strain evidence="9">ChiHjej8B7-3636</strain>
    </source>
</reference>
<evidence type="ECO:0000256" key="6">
    <source>
        <dbReference type="ARBA" id="ARBA00022989"/>
    </source>
</evidence>
<evidence type="ECO:0000256" key="2">
    <source>
        <dbReference type="ARBA" id="ARBA00009142"/>
    </source>
</evidence>
<feature type="transmembrane region" description="Helical" evidence="8">
    <location>
        <begin position="82"/>
        <end position="106"/>
    </location>
</feature>
<dbReference type="Proteomes" id="UP000824220">
    <property type="component" value="Unassembled WGS sequence"/>
</dbReference>
<evidence type="ECO:0000256" key="1">
    <source>
        <dbReference type="ARBA" id="ARBA00004651"/>
    </source>
</evidence>
<accession>A0A9D2KHK2</accession>
<keyword evidence="6 8" id="KW-1133">Transmembrane helix</keyword>
<dbReference type="PANTHER" id="PTHR30269:SF37">
    <property type="entry name" value="MEMBRANE TRANSPORTER PROTEIN"/>
    <property type="match status" value="1"/>
</dbReference>
<dbReference type="InterPro" id="IPR002781">
    <property type="entry name" value="TM_pro_TauE-like"/>
</dbReference>
<comment type="similarity">
    <text evidence="2 8">Belongs to the 4-toluene sulfonate uptake permease (TSUP) (TC 2.A.102) family.</text>
</comment>
<reference evidence="9" key="2">
    <citation type="submission" date="2021-04" db="EMBL/GenBank/DDBJ databases">
        <authorList>
            <person name="Gilroy R."/>
        </authorList>
    </citation>
    <scope>NUCLEOTIDE SEQUENCE</scope>
    <source>
        <strain evidence="9">ChiHjej8B7-3636</strain>
    </source>
</reference>
<evidence type="ECO:0000256" key="5">
    <source>
        <dbReference type="ARBA" id="ARBA00022692"/>
    </source>
</evidence>
<dbReference type="GO" id="GO:0005886">
    <property type="term" value="C:plasma membrane"/>
    <property type="evidence" value="ECO:0007669"/>
    <property type="project" value="UniProtKB-SubCell"/>
</dbReference>
<organism evidence="9 10">
    <name type="scientific">Candidatus Microbacterium stercoravium</name>
    <dbReference type="NCBI Taxonomy" id="2838697"/>
    <lineage>
        <taxon>Bacteria</taxon>
        <taxon>Bacillati</taxon>
        <taxon>Actinomycetota</taxon>
        <taxon>Actinomycetes</taxon>
        <taxon>Micrococcales</taxon>
        <taxon>Microbacteriaceae</taxon>
        <taxon>Microbacterium</taxon>
    </lineage>
</organism>